<proteinExistence type="inferred from homology"/>
<dbReference type="GO" id="GO:0005525">
    <property type="term" value="F:GTP binding"/>
    <property type="evidence" value="ECO:0007669"/>
    <property type="project" value="UniProtKB-UniRule"/>
</dbReference>
<dbReference type="CDD" id="cd21117">
    <property type="entry name" value="Twitch_MoaA"/>
    <property type="match status" value="1"/>
</dbReference>
<feature type="binding site" evidence="12">
    <location>
        <position position="104"/>
    </location>
    <ligand>
        <name>GTP</name>
        <dbReference type="ChEBI" id="CHEBI:37565"/>
    </ligand>
</feature>
<dbReference type="PANTHER" id="PTHR22960:SF0">
    <property type="entry name" value="MOLYBDENUM COFACTOR BIOSYNTHESIS PROTEIN 1"/>
    <property type="match status" value="1"/>
</dbReference>
<feature type="binding site" evidence="12">
    <location>
        <position position="35"/>
    </location>
    <ligand>
        <name>[4Fe-4S] cluster</name>
        <dbReference type="ChEBI" id="CHEBI:49883"/>
        <label>1</label>
        <note>4Fe-4S-S-AdoMet</note>
    </ligand>
</feature>
<comment type="function">
    <text evidence="12">Catalyzes the cyclization of GTP to (8S)-3',8-cyclo-7,8-dihydroguanosine 5'-triphosphate.</text>
</comment>
<dbReference type="InterPro" id="IPR006638">
    <property type="entry name" value="Elp3/MiaA/NifB-like_rSAM"/>
</dbReference>
<dbReference type="Pfam" id="PF06463">
    <property type="entry name" value="Mob_synth_C"/>
    <property type="match status" value="1"/>
</dbReference>
<dbReference type="EMBL" id="JH603170">
    <property type="protein sequence ID" value="EIC20667.1"/>
    <property type="molecule type" value="Genomic_DNA"/>
</dbReference>
<dbReference type="UniPathway" id="UPA00344"/>
<dbReference type="Pfam" id="PF04055">
    <property type="entry name" value="Radical_SAM"/>
    <property type="match status" value="1"/>
</dbReference>
<keyword evidence="2 12" id="KW-0004">4Fe-4S</keyword>
<keyword evidence="9 12" id="KW-0501">Molybdenum cofactor biosynthesis</keyword>
<feature type="domain" description="Radical SAM core" evidence="13">
    <location>
        <begin position="15"/>
        <end position="239"/>
    </location>
</feature>
<dbReference type="SFLD" id="SFLDS00029">
    <property type="entry name" value="Radical_SAM"/>
    <property type="match status" value="1"/>
</dbReference>
<accession>H8Z617</accession>
<comment type="pathway">
    <text evidence="12">Cofactor biosynthesis; molybdopterin biosynthesis.</text>
</comment>
<dbReference type="SUPFAM" id="SSF102114">
    <property type="entry name" value="Radical SAM enzymes"/>
    <property type="match status" value="1"/>
</dbReference>
<feature type="binding site" evidence="12">
    <location>
        <position position="263"/>
    </location>
    <ligand>
        <name>[4Fe-4S] cluster</name>
        <dbReference type="ChEBI" id="CHEBI:49883"/>
        <label>2</label>
        <note>4Fe-4S-substrate</note>
    </ligand>
</feature>
<dbReference type="InterPro" id="IPR040064">
    <property type="entry name" value="MoaA-like"/>
</dbReference>
<evidence type="ECO:0000313" key="15">
    <source>
        <dbReference type="Proteomes" id="UP000002964"/>
    </source>
</evidence>
<dbReference type="EC" id="4.1.99.22" evidence="1 12"/>
<comment type="similarity">
    <text evidence="12">Belongs to the radical SAM superfamily. MoaA family.</text>
</comment>
<feature type="binding site" evidence="12">
    <location>
        <position position="280"/>
    </location>
    <ligand>
        <name>[4Fe-4S] cluster</name>
        <dbReference type="ChEBI" id="CHEBI:49883"/>
        <label>2</label>
        <note>4Fe-4S-substrate</note>
    </ligand>
</feature>
<dbReference type="InterPro" id="IPR058240">
    <property type="entry name" value="rSAM_sf"/>
</dbReference>
<dbReference type="InterPro" id="IPR013785">
    <property type="entry name" value="Aldolase_TIM"/>
</dbReference>
<dbReference type="InterPro" id="IPR013483">
    <property type="entry name" value="MoaA"/>
</dbReference>
<dbReference type="SFLD" id="SFLDG01067">
    <property type="entry name" value="SPASM/twitch_domain_containing"/>
    <property type="match status" value="1"/>
</dbReference>
<feature type="binding site" evidence="12">
    <location>
        <position position="199"/>
    </location>
    <ligand>
        <name>S-adenosyl-L-methionine</name>
        <dbReference type="ChEBI" id="CHEBI:59789"/>
    </ligand>
</feature>
<dbReference type="CDD" id="cd01335">
    <property type="entry name" value="Radical_SAM"/>
    <property type="match status" value="1"/>
</dbReference>
<dbReference type="Proteomes" id="UP000002964">
    <property type="component" value="Unassembled WGS sequence"/>
</dbReference>
<name>H8Z617_9GAMM</name>
<keyword evidence="8 12" id="KW-0342">GTP-binding</keyword>
<evidence type="ECO:0000256" key="9">
    <source>
        <dbReference type="ARBA" id="ARBA00023150"/>
    </source>
</evidence>
<dbReference type="SFLD" id="SFLDG01383">
    <property type="entry name" value="cyclic_pyranopterin_phosphate"/>
    <property type="match status" value="1"/>
</dbReference>
<feature type="binding site" evidence="12">
    <location>
        <position position="38"/>
    </location>
    <ligand>
        <name>[4Fe-4S] cluster</name>
        <dbReference type="ChEBI" id="CHEBI:49883"/>
        <label>1</label>
        <note>4Fe-4S-S-AdoMet</note>
    </ligand>
</feature>
<feature type="binding site" evidence="12">
    <location>
        <position position="73"/>
    </location>
    <ligand>
        <name>GTP</name>
        <dbReference type="ChEBI" id="CHEBI:37565"/>
    </ligand>
</feature>
<dbReference type="PANTHER" id="PTHR22960">
    <property type="entry name" value="MOLYBDOPTERIN COFACTOR SYNTHESIS PROTEIN A"/>
    <property type="match status" value="1"/>
</dbReference>
<keyword evidence="4 12" id="KW-0479">Metal-binding</keyword>
<dbReference type="STRING" id="631362.Thi970DRAFT_04321"/>
<feature type="binding site" evidence="12">
    <location>
        <position position="24"/>
    </location>
    <ligand>
        <name>GTP</name>
        <dbReference type="ChEBI" id="CHEBI:37565"/>
    </ligand>
</feature>
<dbReference type="GO" id="GO:0006777">
    <property type="term" value="P:Mo-molybdopterin cofactor biosynthetic process"/>
    <property type="evidence" value="ECO:0007669"/>
    <property type="project" value="UniProtKB-UniRule"/>
</dbReference>
<keyword evidence="3 12" id="KW-0949">S-adenosyl-L-methionine</keyword>
<dbReference type="HAMAP" id="MF_01225_B">
    <property type="entry name" value="MoaA_B"/>
    <property type="match status" value="1"/>
</dbReference>
<evidence type="ECO:0000256" key="5">
    <source>
        <dbReference type="ARBA" id="ARBA00022741"/>
    </source>
</evidence>
<dbReference type="GO" id="GO:0061799">
    <property type="term" value="F:cyclic pyranopterin monophosphate synthase activity"/>
    <property type="evidence" value="ECO:0007669"/>
    <property type="project" value="TreeGrafter"/>
</dbReference>
<dbReference type="OrthoDB" id="9763993at2"/>
<evidence type="ECO:0000256" key="1">
    <source>
        <dbReference type="ARBA" id="ARBA00012167"/>
    </source>
</evidence>
<reference evidence="14 15" key="2">
    <citation type="submission" date="2011-11" db="EMBL/GenBank/DDBJ databases">
        <authorList>
            <consortium name="US DOE Joint Genome Institute"/>
            <person name="Lucas S."/>
            <person name="Han J."/>
            <person name="Lapidus A."/>
            <person name="Cheng J.-F."/>
            <person name="Goodwin L."/>
            <person name="Pitluck S."/>
            <person name="Peters L."/>
            <person name="Ovchinnikova G."/>
            <person name="Zhang X."/>
            <person name="Detter J.C."/>
            <person name="Han C."/>
            <person name="Tapia R."/>
            <person name="Land M."/>
            <person name="Hauser L."/>
            <person name="Kyrpides N."/>
            <person name="Ivanova N."/>
            <person name="Pagani I."/>
            <person name="Vogl K."/>
            <person name="Liu Z."/>
            <person name="Overmann J."/>
            <person name="Frigaard N.-U."/>
            <person name="Bryant D."/>
            <person name="Woyke T."/>
        </authorList>
    </citation>
    <scope>NUCLEOTIDE SEQUENCE [LARGE SCALE GENOMIC DNA]</scope>
    <source>
        <strain evidence="14 15">970</strain>
    </source>
</reference>
<feature type="binding site" evidence="12">
    <location>
        <position position="165"/>
    </location>
    <ligand>
        <name>GTP</name>
        <dbReference type="ChEBI" id="CHEBI:37565"/>
    </ligand>
</feature>
<keyword evidence="15" id="KW-1185">Reference proteome</keyword>
<evidence type="ECO:0000256" key="4">
    <source>
        <dbReference type="ARBA" id="ARBA00022723"/>
    </source>
</evidence>
<comment type="subunit">
    <text evidence="12">Monomer and homodimer.</text>
</comment>
<organism evidence="14 15">
    <name type="scientific">Thiorhodovibrio frisius</name>
    <dbReference type="NCBI Taxonomy" id="631362"/>
    <lineage>
        <taxon>Bacteria</taxon>
        <taxon>Pseudomonadati</taxon>
        <taxon>Pseudomonadota</taxon>
        <taxon>Gammaproteobacteria</taxon>
        <taxon>Chromatiales</taxon>
        <taxon>Chromatiaceae</taxon>
        <taxon>Thiorhodovibrio</taxon>
    </lineage>
</organism>
<protein>
    <recommendedName>
        <fullName evidence="1 12">GTP 3',8-cyclase</fullName>
        <ecNumber evidence="1 12">4.1.99.22</ecNumber>
    </recommendedName>
    <alternativeName>
        <fullName evidence="12">Molybdenum cofactor biosynthesis protein A</fullName>
    </alternativeName>
</protein>
<feature type="binding site" evidence="12">
    <location>
        <position position="37"/>
    </location>
    <ligand>
        <name>S-adenosyl-L-methionine</name>
        <dbReference type="ChEBI" id="CHEBI:59789"/>
    </ligand>
</feature>
<dbReference type="NCBIfam" id="TIGR02666">
    <property type="entry name" value="moaA"/>
    <property type="match status" value="1"/>
</dbReference>
<feature type="binding site" evidence="12">
    <location>
        <begin position="268"/>
        <end position="270"/>
    </location>
    <ligand>
        <name>GTP</name>
        <dbReference type="ChEBI" id="CHEBI:37565"/>
    </ligand>
</feature>
<dbReference type="GO" id="GO:0061798">
    <property type="term" value="F:GTP 3',8'-cyclase activity"/>
    <property type="evidence" value="ECO:0007669"/>
    <property type="project" value="UniProtKB-UniRule"/>
</dbReference>
<dbReference type="Gene3D" id="3.20.20.70">
    <property type="entry name" value="Aldolase class I"/>
    <property type="match status" value="1"/>
</dbReference>
<feature type="binding site" evidence="12">
    <location>
        <position position="266"/>
    </location>
    <ligand>
        <name>[4Fe-4S] cluster</name>
        <dbReference type="ChEBI" id="CHEBI:49883"/>
        <label>2</label>
        <note>4Fe-4S-substrate</note>
    </ligand>
</feature>
<feature type="binding site" evidence="12">
    <location>
        <position position="31"/>
    </location>
    <ligand>
        <name>[4Fe-4S] cluster</name>
        <dbReference type="ChEBI" id="CHEBI:49883"/>
        <label>1</label>
        <note>4Fe-4S-S-AdoMet</note>
    </ligand>
</feature>
<dbReference type="InterPro" id="IPR007197">
    <property type="entry name" value="rSAM"/>
</dbReference>
<evidence type="ECO:0000313" key="14">
    <source>
        <dbReference type="EMBL" id="EIC20667.1"/>
    </source>
</evidence>
<dbReference type="InterPro" id="IPR050105">
    <property type="entry name" value="MoCo_biosynth_MoaA/MoaC"/>
</dbReference>
<dbReference type="InterPro" id="IPR010505">
    <property type="entry name" value="MoaA_twitch"/>
</dbReference>
<dbReference type="eggNOG" id="COG2896">
    <property type="taxonomic scope" value="Bacteria"/>
</dbReference>
<gene>
    <name evidence="12" type="primary">moaA</name>
    <name evidence="14" type="ORF">Thi970DRAFT_04321</name>
</gene>
<sequence length="339" mass="37431">MKTFPAVSTASLIDPFGRRIHYLRVSVTDRCDFRCRYCMSEGTRFLPRAQLLTLEENARLARIFCELGVDRIRVTGGEPLTRRNLPWLLERIGQLPALRELTLTTNGSRLASFAAELHRAGVARLNISLDTLDPQGFNQLTGGGKLADTLAGIEAAHALGFRRIKLNCVMLKGVNQDQAFDLLRFAMERDLDISFIEQMPLGAAENLEPPVNFCSSEQIRADLARHVELLPTTERSGGPSRYWRIAGSETRVGFISPRSRNFCGDCNRVRITADGRLLTCLGREQATDLRLLVRAHPGDDAPVKAGIREAIATKPRGTDFAQLADGCQPISRAMNATGG</sequence>
<evidence type="ECO:0000256" key="7">
    <source>
        <dbReference type="ARBA" id="ARBA00023014"/>
    </source>
</evidence>
<dbReference type="PROSITE" id="PS51918">
    <property type="entry name" value="RADICAL_SAM"/>
    <property type="match status" value="1"/>
</dbReference>
<evidence type="ECO:0000256" key="6">
    <source>
        <dbReference type="ARBA" id="ARBA00023004"/>
    </source>
</evidence>
<evidence type="ECO:0000256" key="3">
    <source>
        <dbReference type="ARBA" id="ARBA00022691"/>
    </source>
</evidence>
<comment type="catalytic activity">
    <reaction evidence="11 12">
        <text>GTP + AH2 + S-adenosyl-L-methionine = (8S)-3',8-cyclo-7,8-dihydroguanosine 5'-triphosphate + 5'-deoxyadenosine + L-methionine + A + H(+)</text>
        <dbReference type="Rhea" id="RHEA:49576"/>
        <dbReference type="ChEBI" id="CHEBI:13193"/>
        <dbReference type="ChEBI" id="CHEBI:15378"/>
        <dbReference type="ChEBI" id="CHEBI:17319"/>
        <dbReference type="ChEBI" id="CHEBI:17499"/>
        <dbReference type="ChEBI" id="CHEBI:37565"/>
        <dbReference type="ChEBI" id="CHEBI:57844"/>
        <dbReference type="ChEBI" id="CHEBI:59789"/>
        <dbReference type="ChEBI" id="CHEBI:131766"/>
        <dbReference type="EC" id="4.1.99.22"/>
    </reaction>
</comment>
<keyword evidence="6 12" id="KW-0408">Iron</keyword>
<dbReference type="InterPro" id="IPR000385">
    <property type="entry name" value="MoaA_NifB_PqqE_Fe-S-bd_CS"/>
</dbReference>
<keyword evidence="10 12" id="KW-0456">Lyase</keyword>
<evidence type="ECO:0000256" key="8">
    <source>
        <dbReference type="ARBA" id="ARBA00023134"/>
    </source>
</evidence>
<reference evidence="15" key="1">
    <citation type="submission" date="2011-06" db="EMBL/GenBank/DDBJ databases">
        <authorList>
            <consortium name="US DOE Joint Genome Institute (JGI-PGF)"/>
            <person name="Lucas S."/>
            <person name="Han J."/>
            <person name="Lapidus A."/>
            <person name="Cheng J.-F."/>
            <person name="Goodwin L."/>
            <person name="Pitluck S."/>
            <person name="Peters L."/>
            <person name="Land M.L."/>
            <person name="Hauser L."/>
            <person name="Vogl K."/>
            <person name="Liu Z."/>
            <person name="Overmann J."/>
            <person name="Frigaard N.-U."/>
            <person name="Bryant D.A."/>
            <person name="Woyke T.J."/>
        </authorList>
    </citation>
    <scope>NUCLEOTIDE SEQUENCE [LARGE SCALE GENOMIC DNA]</scope>
    <source>
        <strain evidence="15">970</strain>
    </source>
</reference>
<evidence type="ECO:0000256" key="11">
    <source>
        <dbReference type="ARBA" id="ARBA00048697"/>
    </source>
</evidence>
<evidence type="ECO:0000256" key="2">
    <source>
        <dbReference type="ARBA" id="ARBA00022485"/>
    </source>
</evidence>
<dbReference type="SFLD" id="SFLDG01386">
    <property type="entry name" value="main_SPASM_domain-containing"/>
    <property type="match status" value="1"/>
</dbReference>
<keyword evidence="5 12" id="KW-0547">Nucleotide-binding</keyword>
<evidence type="ECO:0000256" key="10">
    <source>
        <dbReference type="ARBA" id="ARBA00023239"/>
    </source>
</evidence>
<dbReference type="AlphaFoldDB" id="H8Z617"/>
<dbReference type="GO" id="GO:0051539">
    <property type="term" value="F:4 iron, 4 sulfur cluster binding"/>
    <property type="evidence" value="ECO:0007669"/>
    <property type="project" value="UniProtKB-UniRule"/>
</dbReference>
<dbReference type="SMART" id="SM00729">
    <property type="entry name" value="Elp3"/>
    <property type="match status" value="1"/>
</dbReference>
<keyword evidence="7 12" id="KW-0411">Iron-sulfur</keyword>
<evidence type="ECO:0000259" key="13">
    <source>
        <dbReference type="PROSITE" id="PS51918"/>
    </source>
</evidence>
<dbReference type="GO" id="GO:0046872">
    <property type="term" value="F:metal ion binding"/>
    <property type="evidence" value="ECO:0007669"/>
    <property type="project" value="UniProtKB-KW"/>
</dbReference>
<dbReference type="HOGENOM" id="CLU_009273_0_1_6"/>
<dbReference type="GO" id="GO:1904047">
    <property type="term" value="F:S-adenosyl-L-methionine binding"/>
    <property type="evidence" value="ECO:0007669"/>
    <property type="project" value="UniProtKB-UniRule"/>
</dbReference>
<feature type="binding site" evidence="12">
    <location>
        <position position="77"/>
    </location>
    <ligand>
        <name>S-adenosyl-L-methionine</name>
        <dbReference type="ChEBI" id="CHEBI:59789"/>
    </ligand>
</feature>
<feature type="binding site" evidence="12">
    <location>
        <position position="128"/>
    </location>
    <ligand>
        <name>S-adenosyl-L-methionine</name>
        <dbReference type="ChEBI" id="CHEBI:59789"/>
    </ligand>
</feature>
<evidence type="ECO:0000256" key="12">
    <source>
        <dbReference type="HAMAP-Rule" id="MF_01225"/>
    </source>
</evidence>
<dbReference type="PROSITE" id="PS01305">
    <property type="entry name" value="MOAA_NIFB_PQQE"/>
    <property type="match status" value="1"/>
</dbReference>
<comment type="cofactor">
    <cofactor evidence="12">
        <name>[4Fe-4S] cluster</name>
        <dbReference type="ChEBI" id="CHEBI:49883"/>
    </cofactor>
    <text evidence="12">Binds 2 [4Fe-4S] clusters. Binds 1 [4Fe-4S] cluster coordinated with 3 cysteines and an exchangeable S-adenosyl-L-methionine and 1 [4Fe-4S] cluster coordinated with 3 cysteines and the GTP-derived substrate.</text>
</comment>